<dbReference type="AlphaFoldDB" id="A0A1H0JXF9"/>
<name>A0A1H0JXF9_9SPHI</name>
<dbReference type="RefSeq" id="WP_083362136.1">
    <property type="nucleotide sequence ID" value="NZ_FNGY01000015.1"/>
</dbReference>
<feature type="signal peptide" evidence="1">
    <location>
        <begin position="1"/>
        <end position="20"/>
    </location>
</feature>
<sequence>MKKATFTLLVLFLFVLNSFAQTPQKINYQAVIRNATGQPVPSQAVGMRLTVQNGPVGAPIYTETQVPTTNAFGLVNLQIGTGTVVTGTFSAIPWSTGNKYLKIEADIAGGSAYVTIGTVELVSVPYALNSQASATSLDNRWSLSGTDILNNNTGGVGIGAGTGTFPATDAVLDIWSTTKGILIPRVASAAAIASPSDGLLVYQTGAPKGFYYSKTGAWVRLTDANDASGGSNGGAIIPYASGLPVTLTTVAGGLVGTTSLVGFGSSTPGVSVFGGTIDLTGAAGTLLNFAFSMPRSGTIKSMSAYFSTTLALSLIGTNLTVTAQLYQSTTPDNQFTAVPGASVTLAPSLSGIISIGGVSNGITTGLSIPVTAQTRYLMVFSATASGLTLINTVAGYAGAGLSVE</sequence>
<dbReference type="InterPro" id="IPR021210">
    <property type="entry name" value="Exosporium_BclB"/>
</dbReference>
<reference evidence="3" key="1">
    <citation type="submission" date="2016-10" db="EMBL/GenBank/DDBJ databases">
        <authorList>
            <person name="Varghese N."/>
            <person name="Submissions S."/>
        </authorList>
    </citation>
    <scope>NUCLEOTIDE SEQUENCE [LARGE SCALE GENOMIC DNA]</scope>
    <source>
        <strain evidence="3">DSM 19110</strain>
    </source>
</reference>
<dbReference type="NCBIfam" id="TIGR03721">
    <property type="entry name" value="exospore_TM"/>
    <property type="match status" value="1"/>
</dbReference>
<accession>A0A1H0JXF9</accession>
<gene>
    <name evidence="2" type="ORF">SAMN05421820_115106</name>
</gene>
<dbReference type="OrthoDB" id="9765957at2"/>
<evidence type="ECO:0000313" key="3">
    <source>
        <dbReference type="Proteomes" id="UP000183200"/>
    </source>
</evidence>
<organism evidence="2 3">
    <name type="scientific">Pedobacter steynii</name>
    <dbReference type="NCBI Taxonomy" id="430522"/>
    <lineage>
        <taxon>Bacteria</taxon>
        <taxon>Pseudomonadati</taxon>
        <taxon>Bacteroidota</taxon>
        <taxon>Sphingobacteriia</taxon>
        <taxon>Sphingobacteriales</taxon>
        <taxon>Sphingobacteriaceae</taxon>
        <taxon>Pedobacter</taxon>
    </lineage>
</organism>
<keyword evidence="1" id="KW-0732">Signal</keyword>
<dbReference type="EMBL" id="FNGY01000015">
    <property type="protein sequence ID" value="SDO48324.1"/>
    <property type="molecule type" value="Genomic_DNA"/>
</dbReference>
<protein>
    <submittedName>
        <fullName evidence="2">BclB C-terminal domain-containing protein</fullName>
    </submittedName>
</protein>
<dbReference type="Proteomes" id="UP000183200">
    <property type="component" value="Unassembled WGS sequence"/>
</dbReference>
<keyword evidence="3" id="KW-1185">Reference proteome</keyword>
<proteinExistence type="predicted"/>
<feature type="chain" id="PRO_5010318005" evidence="1">
    <location>
        <begin position="21"/>
        <end position="404"/>
    </location>
</feature>
<evidence type="ECO:0000313" key="2">
    <source>
        <dbReference type="EMBL" id="SDO48324.1"/>
    </source>
</evidence>
<evidence type="ECO:0000256" key="1">
    <source>
        <dbReference type="SAM" id="SignalP"/>
    </source>
</evidence>